<dbReference type="InterPro" id="IPR036979">
    <property type="entry name" value="CM_dom_sf"/>
</dbReference>
<dbReference type="PIRSF" id="PIRSF029775">
    <property type="entry name" value="Isochor_pyr_lyas"/>
    <property type="match status" value="1"/>
</dbReference>
<dbReference type="GO" id="GO:0004106">
    <property type="term" value="F:chorismate mutase activity"/>
    <property type="evidence" value="ECO:0007669"/>
    <property type="project" value="UniProtKB-EC"/>
</dbReference>
<dbReference type="Gene3D" id="1.20.59.10">
    <property type="entry name" value="Chorismate mutase"/>
    <property type="match status" value="1"/>
</dbReference>
<dbReference type="NCBIfam" id="TIGR01803">
    <property type="entry name" value="CM-like"/>
    <property type="match status" value="1"/>
</dbReference>
<dbReference type="EMBL" id="AAOF01000001">
    <property type="protein sequence ID" value="EAR23270.1"/>
    <property type="molecule type" value="Genomic_DNA"/>
</dbReference>
<keyword evidence="2 5" id="KW-0413">Isomerase</keyword>
<dbReference type="EC" id="5.4.99.5" evidence="1"/>
<dbReference type="SMART" id="SM00830">
    <property type="entry name" value="CM_2"/>
    <property type="match status" value="1"/>
</dbReference>
<name>A4BLT2_9GAMM</name>
<protein>
    <recommendedName>
        <fullName evidence="1">chorismate mutase</fullName>
        <ecNumber evidence="1">5.4.99.5</ecNumber>
    </recommendedName>
</protein>
<evidence type="ECO:0000256" key="1">
    <source>
        <dbReference type="ARBA" id="ARBA00012404"/>
    </source>
</evidence>
<dbReference type="SUPFAM" id="SSF48600">
    <property type="entry name" value="Chorismate mutase II"/>
    <property type="match status" value="1"/>
</dbReference>
<feature type="domain" description="Chorismate mutase" evidence="4">
    <location>
        <begin position="4"/>
        <end position="94"/>
    </location>
</feature>
<comment type="caution">
    <text evidence="5">The sequence shown here is derived from an EMBL/GenBank/DDBJ whole genome shotgun (WGS) entry which is preliminary data.</text>
</comment>
<evidence type="ECO:0000256" key="2">
    <source>
        <dbReference type="ARBA" id="ARBA00023235"/>
    </source>
</evidence>
<proteinExistence type="predicted"/>
<evidence type="ECO:0000256" key="3">
    <source>
        <dbReference type="PIRSR" id="PIRSR029775-1"/>
    </source>
</evidence>
<dbReference type="InterPro" id="IPR051331">
    <property type="entry name" value="Chorismate_mutase-related"/>
</dbReference>
<gene>
    <name evidence="5" type="ORF">NB231_15658</name>
</gene>
<dbReference type="HOGENOM" id="CLU_131518_2_1_6"/>
<feature type="binding site" evidence="3">
    <location>
        <position position="90"/>
    </location>
    <ligand>
        <name>substrate</name>
    </ligand>
</feature>
<dbReference type="InterPro" id="IPR008241">
    <property type="entry name" value="Isochorismate_pyruvate-lyase"/>
</dbReference>
<evidence type="ECO:0000313" key="5">
    <source>
        <dbReference type="EMBL" id="EAR23270.1"/>
    </source>
</evidence>
<dbReference type="RefSeq" id="WP_005004372.1">
    <property type="nucleotide sequence ID" value="NZ_CH672427.1"/>
</dbReference>
<dbReference type="eggNOG" id="COG1605">
    <property type="taxonomic scope" value="Bacteria"/>
</dbReference>
<dbReference type="AlphaFoldDB" id="A4BLT2"/>
<evidence type="ECO:0000259" key="4">
    <source>
        <dbReference type="PROSITE" id="PS51168"/>
    </source>
</evidence>
<feature type="binding site" evidence="3">
    <location>
        <position position="42"/>
    </location>
    <ligand>
        <name>substrate</name>
    </ligand>
</feature>
<dbReference type="Proteomes" id="UP000003374">
    <property type="component" value="Unassembled WGS sequence"/>
</dbReference>
<organism evidence="5 6">
    <name type="scientific">Nitrococcus mobilis Nb-231</name>
    <dbReference type="NCBI Taxonomy" id="314278"/>
    <lineage>
        <taxon>Bacteria</taxon>
        <taxon>Pseudomonadati</taxon>
        <taxon>Pseudomonadota</taxon>
        <taxon>Gammaproteobacteria</taxon>
        <taxon>Chromatiales</taxon>
        <taxon>Ectothiorhodospiraceae</taxon>
        <taxon>Nitrococcus</taxon>
    </lineage>
</organism>
<dbReference type="NCBIfam" id="NF005475">
    <property type="entry name" value="PRK07075.1"/>
    <property type="match status" value="1"/>
</dbReference>
<accession>A4BLT2</accession>
<dbReference type="OrthoDB" id="514491at2"/>
<dbReference type="InterPro" id="IPR002701">
    <property type="entry name" value="CM_II_prokaryot"/>
</dbReference>
<dbReference type="PROSITE" id="PS51168">
    <property type="entry name" value="CHORISMATE_MUT_2"/>
    <property type="match status" value="1"/>
</dbReference>
<dbReference type="GO" id="GO:0009697">
    <property type="term" value="P:salicylic acid biosynthetic process"/>
    <property type="evidence" value="ECO:0007669"/>
    <property type="project" value="InterPro"/>
</dbReference>
<dbReference type="STRING" id="314278.NB231_15658"/>
<dbReference type="Pfam" id="PF01817">
    <property type="entry name" value="CM_2"/>
    <property type="match status" value="1"/>
</dbReference>
<reference evidence="5 6" key="1">
    <citation type="submission" date="2006-02" db="EMBL/GenBank/DDBJ databases">
        <authorList>
            <person name="Waterbury J."/>
            <person name="Ferriera S."/>
            <person name="Johnson J."/>
            <person name="Kravitz S."/>
            <person name="Halpern A."/>
            <person name="Remington K."/>
            <person name="Beeson K."/>
            <person name="Tran B."/>
            <person name="Rogers Y.-H."/>
            <person name="Friedman R."/>
            <person name="Venter J.C."/>
        </authorList>
    </citation>
    <scope>NUCLEOTIDE SEQUENCE [LARGE SCALE GENOMIC DNA]</scope>
    <source>
        <strain evidence="5 6">Nb-231</strain>
    </source>
</reference>
<dbReference type="GO" id="GO:0016835">
    <property type="term" value="F:carbon-oxygen lyase activity"/>
    <property type="evidence" value="ECO:0007669"/>
    <property type="project" value="InterPro"/>
</dbReference>
<evidence type="ECO:0000313" key="6">
    <source>
        <dbReference type="Proteomes" id="UP000003374"/>
    </source>
</evidence>
<dbReference type="GO" id="GO:0046417">
    <property type="term" value="P:chorismate metabolic process"/>
    <property type="evidence" value="ECO:0007669"/>
    <property type="project" value="InterPro"/>
</dbReference>
<dbReference type="PANTHER" id="PTHR38041:SF1">
    <property type="entry name" value="CHORISMATE MUTASE"/>
    <property type="match status" value="1"/>
</dbReference>
<dbReference type="InterPro" id="IPR036263">
    <property type="entry name" value="Chorismate_II_sf"/>
</dbReference>
<feature type="binding site" evidence="3">
    <location>
        <position position="14"/>
    </location>
    <ligand>
        <name>substrate</name>
    </ligand>
</feature>
<feature type="binding site" evidence="3">
    <location>
        <position position="31"/>
    </location>
    <ligand>
        <name>substrate</name>
    </ligand>
</feature>
<sequence>MLAPDDCASLTDIRQAIDGLDREVLTILGKRMQYVLAASRFKSDAKSIPAPERVASMLVDRRRWAEENGLDGDFAESLFQQIISWYIARQVDYWRAQRGLQ</sequence>
<dbReference type="PANTHER" id="PTHR38041">
    <property type="entry name" value="CHORISMATE MUTASE"/>
    <property type="match status" value="1"/>
</dbReference>
<keyword evidence="6" id="KW-1185">Reference proteome</keyword>